<gene>
    <name evidence="9" type="primary">106669719</name>
</gene>
<dbReference type="KEGG" id="clec:106669719"/>
<dbReference type="GO" id="GO:0000118">
    <property type="term" value="C:histone deacetylase complex"/>
    <property type="evidence" value="ECO:0007669"/>
    <property type="project" value="TreeGrafter"/>
</dbReference>
<dbReference type="SMART" id="SM00667">
    <property type="entry name" value="LisH"/>
    <property type="match status" value="1"/>
</dbReference>
<dbReference type="InterPro" id="IPR020472">
    <property type="entry name" value="WD40_PAC1"/>
</dbReference>
<dbReference type="InterPro" id="IPR015943">
    <property type="entry name" value="WD40/YVTN_repeat-like_dom_sf"/>
</dbReference>
<keyword evidence="10" id="KW-1185">Reference proteome</keyword>
<evidence type="ECO:0000256" key="5">
    <source>
        <dbReference type="ARBA" id="ARBA00023242"/>
    </source>
</evidence>
<dbReference type="Gene3D" id="1.20.960.30">
    <property type="match status" value="1"/>
</dbReference>
<dbReference type="FunFam" id="1.20.960.30:FF:000001">
    <property type="entry name" value="F-box-like/WD repeat-containing protein TBL1XR1"/>
    <property type="match status" value="1"/>
</dbReference>
<dbReference type="PROSITE" id="PS50294">
    <property type="entry name" value="WD_REPEATS_REGION"/>
    <property type="match status" value="5"/>
</dbReference>
<evidence type="ECO:0000256" key="1">
    <source>
        <dbReference type="ARBA" id="ARBA00004123"/>
    </source>
</evidence>
<evidence type="ECO:0000313" key="10">
    <source>
        <dbReference type="Proteomes" id="UP000494040"/>
    </source>
</evidence>
<feature type="repeat" description="WD" evidence="7">
    <location>
        <begin position="367"/>
        <end position="417"/>
    </location>
</feature>
<feature type="repeat" description="WD" evidence="7">
    <location>
        <begin position="418"/>
        <end position="459"/>
    </location>
</feature>
<dbReference type="PANTHER" id="PTHR22846:SF2">
    <property type="entry name" value="F-BOX-LIKE_WD REPEAT-CONTAINING PROTEIN EBI"/>
    <property type="match status" value="1"/>
</dbReference>
<dbReference type="FunFam" id="2.130.10.10:FF:000014">
    <property type="entry name" value="Putative F-box-like/WD repeat-containing protein TBL1XR1"/>
    <property type="match status" value="1"/>
</dbReference>
<dbReference type="InterPro" id="IPR019775">
    <property type="entry name" value="WD40_repeat_CS"/>
</dbReference>
<dbReference type="InterPro" id="IPR045183">
    <property type="entry name" value="Ebi-like"/>
</dbReference>
<keyword evidence="2 7" id="KW-0853">WD repeat</keyword>
<dbReference type="PROSITE" id="PS50896">
    <property type="entry name" value="LISH"/>
    <property type="match status" value="1"/>
</dbReference>
<dbReference type="PANTHER" id="PTHR22846">
    <property type="entry name" value="WD40 REPEAT PROTEIN"/>
    <property type="match status" value="1"/>
</dbReference>
<feature type="region of interest" description="Disordered" evidence="8">
    <location>
        <begin position="95"/>
        <end position="128"/>
    </location>
</feature>
<evidence type="ECO:0000256" key="6">
    <source>
        <dbReference type="ARBA" id="ARBA00025741"/>
    </source>
</evidence>
<dbReference type="SMART" id="SM00320">
    <property type="entry name" value="WD40"/>
    <property type="match status" value="8"/>
</dbReference>
<dbReference type="OMA" id="KWNKCGN"/>
<dbReference type="InterPro" id="IPR006594">
    <property type="entry name" value="LisH"/>
</dbReference>
<dbReference type="PROSITE" id="PS50082">
    <property type="entry name" value="WD_REPEATS_2"/>
    <property type="match status" value="6"/>
</dbReference>
<dbReference type="Proteomes" id="UP000494040">
    <property type="component" value="Unassembled WGS sequence"/>
</dbReference>
<sequence>MSFSSDEVNFLVYRYLQESGFQHSAYTFGIESHIAQSNINGALVPPAALLSILQKGLQYTEAEISIGEDGSEQRLVESLSLIDAVMPDIVATRQNQANQQKPVIKNEPQDTNGEEGKGPAPPCSQGEVKKEVDVSIEIPASKATVLRGHESEVFICAWNPTTDLLASGSGDSTARIWDMSDNCTSPNQLVLRHCIQKGGTEVPSNKDVTSLDWNCDGGFLATGSYDGYARIWTTDGRLASTLGQHKGPIFALKWNKRGNYILSAGVDKTTIIWDAGSGQCTQQFSFHSAPALDVDWQTNTSFASCSTDQRIHVCRLNADKPIKSFQGHTNEVNAIKWDPQGNLLASCSDDMTLKIWSMKYDTCVHDLQAHNKEIYTIKWSPTGPGTANPNMNLILASASFDSTVRLWEVERGACIHTLTKHTEPVYSVAFSPDGKFLASGSFDKCVHIWSTQSGQLVHSYKGTGGIFEVCWNSRGDKVGASASDGSVFVLDLRKL</sequence>
<evidence type="ECO:0000313" key="9">
    <source>
        <dbReference type="EnsemblMetazoa" id="XP_014254873.1"/>
    </source>
</evidence>
<evidence type="ECO:0000256" key="2">
    <source>
        <dbReference type="ARBA" id="ARBA00022574"/>
    </source>
</evidence>
<dbReference type="PRINTS" id="PR00320">
    <property type="entry name" value="GPROTEINBRPT"/>
</dbReference>
<feature type="repeat" description="WD" evidence="7">
    <location>
        <begin position="325"/>
        <end position="366"/>
    </location>
</feature>
<dbReference type="Pfam" id="PF08513">
    <property type="entry name" value="LisH"/>
    <property type="match status" value="1"/>
</dbReference>
<evidence type="ECO:0008006" key="11">
    <source>
        <dbReference type="Google" id="ProtNLM"/>
    </source>
</evidence>
<accession>A0A8I6S7U9</accession>
<dbReference type="CDD" id="cd00200">
    <property type="entry name" value="WD40"/>
    <property type="match status" value="1"/>
</dbReference>
<comment type="subcellular location">
    <subcellularLocation>
        <location evidence="1">Nucleus</location>
    </subcellularLocation>
</comment>
<feature type="repeat" description="WD" evidence="7">
    <location>
        <begin position="242"/>
        <end position="283"/>
    </location>
</feature>
<proteinExistence type="inferred from homology"/>
<dbReference type="OrthoDB" id="1367865at2759"/>
<dbReference type="PROSITE" id="PS00678">
    <property type="entry name" value="WD_REPEATS_1"/>
    <property type="match status" value="2"/>
</dbReference>
<dbReference type="AlphaFoldDB" id="A0A8I6S7U9"/>
<keyword evidence="3" id="KW-0677">Repeat</keyword>
<keyword evidence="5" id="KW-0539">Nucleus</keyword>
<dbReference type="GO" id="GO:0006357">
    <property type="term" value="P:regulation of transcription by RNA polymerase II"/>
    <property type="evidence" value="ECO:0007669"/>
    <property type="project" value="TreeGrafter"/>
</dbReference>
<dbReference type="Pfam" id="PF00400">
    <property type="entry name" value="WD40"/>
    <property type="match status" value="8"/>
</dbReference>
<dbReference type="Gene3D" id="2.130.10.10">
    <property type="entry name" value="YVTN repeat-like/Quinoprotein amine dehydrogenase"/>
    <property type="match status" value="1"/>
</dbReference>
<reference evidence="9" key="1">
    <citation type="submission" date="2022-01" db="UniProtKB">
        <authorList>
            <consortium name="EnsemblMetazoa"/>
        </authorList>
    </citation>
    <scope>IDENTIFICATION</scope>
</reference>
<evidence type="ECO:0000256" key="8">
    <source>
        <dbReference type="SAM" id="MobiDB-lite"/>
    </source>
</evidence>
<keyword evidence="4" id="KW-0833">Ubl conjugation pathway</keyword>
<dbReference type="SUPFAM" id="SSF50978">
    <property type="entry name" value="WD40 repeat-like"/>
    <property type="match status" value="1"/>
</dbReference>
<evidence type="ECO:0000256" key="3">
    <source>
        <dbReference type="ARBA" id="ARBA00022737"/>
    </source>
</evidence>
<organism evidence="9 10">
    <name type="scientific">Cimex lectularius</name>
    <name type="common">Bed bug</name>
    <name type="synonym">Acanthia lectularia</name>
    <dbReference type="NCBI Taxonomy" id="79782"/>
    <lineage>
        <taxon>Eukaryota</taxon>
        <taxon>Metazoa</taxon>
        <taxon>Ecdysozoa</taxon>
        <taxon>Arthropoda</taxon>
        <taxon>Hexapoda</taxon>
        <taxon>Insecta</taxon>
        <taxon>Pterygota</taxon>
        <taxon>Neoptera</taxon>
        <taxon>Paraneoptera</taxon>
        <taxon>Hemiptera</taxon>
        <taxon>Heteroptera</taxon>
        <taxon>Panheteroptera</taxon>
        <taxon>Cimicomorpha</taxon>
        <taxon>Cimicidae</taxon>
        <taxon>Cimex</taxon>
    </lineage>
</organism>
<dbReference type="GO" id="GO:0003714">
    <property type="term" value="F:transcription corepressor activity"/>
    <property type="evidence" value="ECO:0007669"/>
    <property type="project" value="InterPro"/>
</dbReference>
<protein>
    <recommendedName>
        <fullName evidence="11">WD repeat-containing protein 55 homolog</fullName>
    </recommendedName>
</protein>
<evidence type="ECO:0000256" key="7">
    <source>
        <dbReference type="PROSITE-ProRule" id="PRU00221"/>
    </source>
</evidence>
<comment type="similarity">
    <text evidence="6">Belongs to the WD repeat EBI family.</text>
</comment>
<feature type="repeat" description="WD" evidence="7">
    <location>
        <begin position="146"/>
        <end position="180"/>
    </location>
</feature>
<evidence type="ECO:0000256" key="4">
    <source>
        <dbReference type="ARBA" id="ARBA00022786"/>
    </source>
</evidence>
<dbReference type="InterPro" id="IPR001680">
    <property type="entry name" value="WD40_rpt"/>
</dbReference>
<dbReference type="InterPro" id="IPR036322">
    <property type="entry name" value="WD40_repeat_dom_sf"/>
</dbReference>
<dbReference type="EnsemblMetazoa" id="XM_014399387.2">
    <property type="protein sequence ID" value="XP_014254873.1"/>
    <property type="gene ID" value="LOC106669719"/>
</dbReference>
<feature type="repeat" description="WD" evidence="7">
    <location>
        <begin position="208"/>
        <end position="232"/>
    </location>
</feature>
<name>A0A8I6S7U9_CIMLE</name>